<dbReference type="EMBL" id="CP150886">
    <property type="protein sequence ID" value="WZB88044.1"/>
    <property type="molecule type" value="Genomic_DNA"/>
</dbReference>
<evidence type="ECO:0000313" key="3">
    <source>
        <dbReference type="Proteomes" id="UP001483337"/>
    </source>
</evidence>
<name>A0ABZ2UYE2_9CYAN</name>
<sequence>MKNSVINHPEKTPLVLLRQEYLTLTNNFVAAKLLSIFEFWTNKLKKVQKTAREWIYKTLETLHGELMGEHGIHSIRKALNILVDLGFISRRNNPHTPYDRTFQYRLDVENLQQALDNLNHDDQMDLEDQTDASCDTEKSICESDQINIIDSTTKELPQKSEVLKNKREKTVKLISAFFNVGFSQASQTLNIWTSEWNNRPTGRQWLTEQLQKLGLDPSCLISDF</sequence>
<evidence type="ECO:0000313" key="2">
    <source>
        <dbReference type="EMBL" id="WZB90438.1"/>
    </source>
</evidence>
<organism evidence="2 3">
    <name type="scientific">Okeanomitos corallinicola TIOX110</name>
    <dbReference type="NCBI Taxonomy" id="3133117"/>
    <lineage>
        <taxon>Bacteria</taxon>
        <taxon>Bacillati</taxon>
        <taxon>Cyanobacteriota</taxon>
        <taxon>Cyanophyceae</taxon>
        <taxon>Nostocales</taxon>
        <taxon>Aphanizomenonaceae</taxon>
        <taxon>Okeanomitos</taxon>
    </lineage>
</organism>
<dbReference type="EMBL" id="CP150887">
    <property type="protein sequence ID" value="WZB90438.1"/>
    <property type="molecule type" value="Genomic_DNA"/>
</dbReference>
<dbReference type="Proteomes" id="UP001483337">
    <property type="component" value="Plasmid unnamed"/>
</dbReference>
<accession>A0ABZ2UYE2</accession>
<geneLocation type="plasmid" evidence="2 3">
    <name>unnamed</name>
</geneLocation>
<keyword evidence="3" id="KW-1185">Reference proteome</keyword>
<reference evidence="2 3" key="1">
    <citation type="submission" date="2024-04" db="EMBL/GenBank/DDBJ databases">
        <title>Okeanomitos corallinicola gen. &amp; sp. nov. (Nostocales, Cyanobacteria), a new toxic marine heterocyst-forming cyanobacterium from a coral reef.</title>
        <authorList>
            <person name="Li H."/>
            <person name="Li R."/>
            <person name="Kang J."/>
            <person name="Hii K.S."/>
            <person name="Mohamed H.F."/>
            <person name="Xu X."/>
            <person name="Luo Z."/>
        </authorList>
    </citation>
    <scope>NUCLEOTIDE SEQUENCE [LARGE SCALE GENOMIC DNA]</scope>
    <source>
        <strain evidence="2 3">TIOX110</strain>
        <plasmid evidence="2 3">unnamed</plasmid>
    </source>
</reference>
<dbReference type="RefSeq" id="WP_353930953.1">
    <property type="nucleotide sequence ID" value="NZ_CP150886.1"/>
</dbReference>
<keyword evidence="2" id="KW-0614">Plasmid</keyword>
<protein>
    <submittedName>
        <fullName evidence="2">Uncharacterized protein</fullName>
    </submittedName>
</protein>
<proteinExistence type="predicted"/>
<gene>
    <name evidence="1" type="ORF">WJM97_22285</name>
    <name evidence="2" type="ORF">WJM97_22820</name>
</gene>
<evidence type="ECO:0000313" key="1">
    <source>
        <dbReference type="EMBL" id="WZB88044.1"/>
    </source>
</evidence>
<dbReference type="Proteomes" id="UP001483337">
    <property type="component" value="Chromosome"/>
</dbReference>